<evidence type="ECO:0000256" key="5">
    <source>
        <dbReference type="SAM" id="SignalP"/>
    </source>
</evidence>
<keyword evidence="2" id="KW-0201">Cytochrome c-type biogenesis</keyword>
<gene>
    <name evidence="7" type="ORF">SAMN05192582_10415</name>
</gene>
<evidence type="ECO:0000256" key="1">
    <source>
        <dbReference type="ARBA" id="ARBA00004196"/>
    </source>
</evidence>
<evidence type="ECO:0000256" key="3">
    <source>
        <dbReference type="ARBA" id="ARBA00023157"/>
    </source>
</evidence>
<dbReference type="Pfam" id="PF14289">
    <property type="entry name" value="DUF4369"/>
    <property type="match status" value="1"/>
</dbReference>
<reference evidence="7 8" key="1">
    <citation type="submission" date="2016-10" db="EMBL/GenBank/DDBJ databases">
        <authorList>
            <person name="de Groot N.N."/>
        </authorList>
    </citation>
    <scope>NUCLEOTIDE SEQUENCE [LARGE SCALE GENOMIC DNA]</scope>
    <source>
        <strain evidence="7 8">NLAE-zl-C57</strain>
    </source>
</reference>
<dbReference type="Pfam" id="PF00578">
    <property type="entry name" value="AhpC-TSA"/>
    <property type="match status" value="1"/>
</dbReference>
<keyword evidence="3" id="KW-1015">Disulfide bond</keyword>
<evidence type="ECO:0000313" key="7">
    <source>
        <dbReference type="EMBL" id="SDI36888.1"/>
    </source>
</evidence>
<feature type="domain" description="Thioredoxin" evidence="6">
    <location>
        <begin position="254"/>
        <end position="394"/>
    </location>
</feature>
<evidence type="ECO:0000256" key="2">
    <source>
        <dbReference type="ARBA" id="ARBA00022748"/>
    </source>
</evidence>
<sequence>MINLKVVIVAFAAISCMAGCSMQPETSYTVTGNIEGLSDGVHVQLVPVSHENEKPIADTTLVDGKFVFKGAMKEPLAVRLTLKDAYGSKVMMLENADIRIDGKVSLKETDGTPSYDLSGLSVSGSSMTDKYIKLLSVRNRLDSIYQADNETFKDVRAAHQKAYVAKDKKMLDSLMATEEYKASVKADSTFFAIVEATYSKTIMDNKDTFWGPLMMISLLSYFTEEQNAWYEAFSQEAKDSYYGRKVKEELFPTSKEGTKVADFTAKGQDGSSVTLADLCKDKKYVLIDFWASWCSPCRKEIPHLKKLYAKYADKGFQIVSISIDKKKADWEKALKEEKLTWPNFLDTEGIADLYKVKLIPTMYLIDGQGVMVGENLRGEELENKLAALFGNNAK</sequence>
<dbReference type="GO" id="GO:0016209">
    <property type="term" value="F:antioxidant activity"/>
    <property type="evidence" value="ECO:0007669"/>
    <property type="project" value="InterPro"/>
</dbReference>
<evidence type="ECO:0000256" key="4">
    <source>
        <dbReference type="ARBA" id="ARBA00023284"/>
    </source>
</evidence>
<dbReference type="CDD" id="cd02966">
    <property type="entry name" value="TlpA_like_family"/>
    <property type="match status" value="1"/>
</dbReference>
<dbReference type="Gene3D" id="3.40.30.10">
    <property type="entry name" value="Glutaredoxin"/>
    <property type="match status" value="1"/>
</dbReference>
<dbReference type="PANTHER" id="PTHR42852:SF6">
    <property type="entry name" value="THIOL:DISULFIDE INTERCHANGE PROTEIN DSBE"/>
    <property type="match status" value="1"/>
</dbReference>
<dbReference type="AlphaFoldDB" id="A0A1G8K0D0"/>
<dbReference type="InterPro" id="IPR025380">
    <property type="entry name" value="DUF4369"/>
</dbReference>
<feature type="chain" id="PRO_5010277922" evidence="5">
    <location>
        <begin position="19"/>
        <end position="394"/>
    </location>
</feature>
<dbReference type="GO" id="GO:0016491">
    <property type="term" value="F:oxidoreductase activity"/>
    <property type="evidence" value="ECO:0007669"/>
    <property type="project" value="InterPro"/>
</dbReference>
<evidence type="ECO:0000313" key="8">
    <source>
        <dbReference type="Proteomes" id="UP000181870"/>
    </source>
</evidence>
<keyword evidence="5" id="KW-0732">Signal</keyword>
<dbReference type="GO" id="GO:0030313">
    <property type="term" value="C:cell envelope"/>
    <property type="evidence" value="ECO:0007669"/>
    <property type="project" value="UniProtKB-SubCell"/>
</dbReference>
<comment type="subcellular location">
    <subcellularLocation>
        <location evidence="1">Cell envelope</location>
    </subcellularLocation>
</comment>
<dbReference type="InterPro" id="IPR036249">
    <property type="entry name" value="Thioredoxin-like_sf"/>
</dbReference>
<dbReference type="SUPFAM" id="SSF52833">
    <property type="entry name" value="Thioredoxin-like"/>
    <property type="match status" value="1"/>
</dbReference>
<dbReference type="Proteomes" id="UP000181870">
    <property type="component" value="Unassembled WGS sequence"/>
</dbReference>
<name>A0A1G8K0D0_BACOV</name>
<dbReference type="GO" id="GO:0017004">
    <property type="term" value="P:cytochrome complex assembly"/>
    <property type="evidence" value="ECO:0007669"/>
    <property type="project" value="UniProtKB-KW"/>
</dbReference>
<feature type="signal peptide" evidence="5">
    <location>
        <begin position="1"/>
        <end position="18"/>
    </location>
</feature>
<accession>A0A1G8K0D0</accession>
<dbReference type="EMBL" id="FNDO01000041">
    <property type="protein sequence ID" value="SDI36888.1"/>
    <property type="molecule type" value="Genomic_DNA"/>
</dbReference>
<dbReference type="InterPro" id="IPR013766">
    <property type="entry name" value="Thioredoxin_domain"/>
</dbReference>
<protein>
    <submittedName>
        <fullName evidence="7">Peroxiredoxin</fullName>
    </submittedName>
</protein>
<evidence type="ECO:0000259" key="6">
    <source>
        <dbReference type="PROSITE" id="PS51352"/>
    </source>
</evidence>
<dbReference type="InterPro" id="IPR000866">
    <property type="entry name" value="AhpC/TSA"/>
</dbReference>
<dbReference type="InterPro" id="IPR050553">
    <property type="entry name" value="Thioredoxin_ResA/DsbE_sf"/>
</dbReference>
<organism evidence="7 8">
    <name type="scientific">Bacteroides ovatus</name>
    <dbReference type="NCBI Taxonomy" id="28116"/>
    <lineage>
        <taxon>Bacteria</taxon>
        <taxon>Pseudomonadati</taxon>
        <taxon>Bacteroidota</taxon>
        <taxon>Bacteroidia</taxon>
        <taxon>Bacteroidales</taxon>
        <taxon>Bacteroidaceae</taxon>
        <taxon>Bacteroides</taxon>
    </lineage>
</organism>
<dbReference type="PROSITE" id="PS51352">
    <property type="entry name" value="THIOREDOXIN_2"/>
    <property type="match status" value="1"/>
</dbReference>
<dbReference type="PROSITE" id="PS51257">
    <property type="entry name" value="PROKAR_LIPOPROTEIN"/>
    <property type="match status" value="1"/>
</dbReference>
<proteinExistence type="predicted"/>
<keyword evidence="4" id="KW-0676">Redox-active center</keyword>
<dbReference type="PANTHER" id="PTHR42852">
    <property type="entry name" value="THIOL:DISULFIDE INTERCHANGE PROTEIN DSBE"/>
    <property type="match status" value="1"/>
</dbReference>
<dbReference type="RefSeq" id="WP_074638211.1">
    <property type="nucleotide sequence ID" value="NZ_FNDO01000041.1"/>
</dbReference>